<dbReference type="GO" id="GO:0006886">
    <property type="term" value="P:intracellular protein transport"/>
    <property type="evidence" value="ECO:0007669"/>
    <property type="project" value="TreeGrafter"/>
</dbReference>
<dbReference type="PANTHER" id="PTHR22957">
    <property type="entry name" value="TBC1 DOMAIN FAMILY MEMBER GTPASE-ACTIVATING PROTEIN"/>
    <property type="match status" value="1"/>
</dbReference>
<dbReference type="Gene3D" id="1.10.472.80">
    <property type="entry name" value="Ypt/Rab-GAP domain of gyp1p, domain 3"/>
    <property type="match status" value="1"/>
</dbReference>
<gene>
    <name evidence="2" type="ORF">F3Y22_tig00111356pilonHSYRG00123</name>
</gene>
<dbReference type="SUPFAM" id="SSF47923">
    <property type="entry name" value="Ypt/Rab-GAP domain of gyp1p"/>
    <property type="match status" value="1"/>
</dbReference>
<proteinExistence type="predicted"/>
<dbReference type="InterPro" id="IPR035969">
    <property type="entry name" value="Rab-GAP_TBC_sf"/>
</dbReference>
<feature type="domain" description="Rab-GAP TBC" evidence="1">
    <location>
        <begin position="1"/>
        <end position="151"/>
    </location>
</feature>
<sequence length="177" mass="20872">MWELQRFASQGIPDGAGIRSTVWKWSSELAKKRSQYMYFKEELLMNTSEITRRLEKPVACNNDESNSESKGLLSRSHITHGEHPLNLGKSSVWNQFFKLLKEHDEELWRHLEITTKVNPQFYAFKWITLLLTQEFNFADNLHIWDTLLSDPEGPLLVFSSLIPFLIKFWIVGRRLNF</sequence>
<dbReference type="Proteomes" id="UP000436088">
    <property type="component" value="Unassembled WGS sequence"/>
</dbReference>
<dbReference type="GO" id="GO:0005096">
    <property type="term" value="F:GTPase activator activity"/>
    <property type="evidence" value="ECO:0007669"/>
    <property type="project" value="TreeGrafter"/>
</dbReference>
<evidence type="ECO:0000313" key="3">
    <source>
        <dbReference type="Proteomes" id="UP000436088"/>
    </source>
</evidence>
<dbReference type="PROSITE" id="PS50086">
    <property type="entry name" value="TBC_RABGAP"/>
    <property type="match status" value="1"/>
</dbReference>
<name>A0A6A2YNV4_HIBSY</name>
<protein>
    <submittedName>
        <fullName evidence="2">Ypt/Rab-GAP domain of gyp1p superfamily protein isoform 2</fullName>
    </submittedName>
</protein>
<keyword evidence="3" id="KW-1185">Reference proteome</keyword>
<organism evidence="2 3">
    <name type="scientific">Hibiscus syriacus</name>
    <name type="common">Rose of Sharon</name>
    <dbReference type="NCBI Taxonomy" id="106335"/>
    <lineage>
        <taxon>Eukaryota</taxon>
        <taxon>Viridiplantae</taxon>
        <taxon>Streptophyta</taxon>
        <taxon>Embryophyta</taxon>
        <taxon>Tracheophyta</taxon>
        <taxon>Spermatophyta</taxon>
        <taxon>Magnoliopsida</taxon>
        <taxon>eudicotyledons</taxon>
        <taxon>Gunneridae</taxon>
        <taxon>Pentapetalae</taxon>
        <taxon>rosids</taxon>
        <taxon>malvids</taxon>
        <taxon>Malvales</taxon>
        <taxon>Malvaceae</taxon>
        <taxon>Malvoideae</taxon>
        <taxon>Hibiscus</taxon>
    </lineage>
</organism>
<evidence type="ECO:0000259" key="1">
    <source>
        <dbReference type="PROSITE" id="PS50086"/>
    </source>
</evidence>
<evidence type="ECO:0000313" key="2">
    <source>
        <dbReference type="EMBL" id="KAE8680985.1"/>
    </source>
</evidence>
<dbReference type="EMBL" id="VEPZ02001317">
    <property type="protein sequence ID" value="KAE8680985.1"/>
    <property type="molecule type" value="Genomic_DNA"/>
</dbReference>
<dbReference type="PANTHER" id="PTHR22957:SF27">
    <property type="entry name" value="TBC1 DOMAIN FAMILY MEMBER 13"/>
    <property type="match status" value="1"/>
</dbReference>
<dbReference type="InterPro" id="IPR000195">
    <property type="entry name" value="Rab-GAP-TBC_dom"/>
</dbReference>
<dbReference type="AlphaFoldDB" id="A0A6A2YNV4"/>
<comment type="caution">
    <text evidence="2">The sequence shown here is derived from an EMBL/GenBank/DDBJ whole genome shotgun (WGS) entry which is preliminary data.</text>
</comment>
<dbReference type="Pfam" id="PF00566">
    <property type="entry name" value="RabGAP-TBC"/>
    <property type="match status" value="1"/>
</dbReference>
<accession>A0A6A2YNV4</accession>
<reference evidence="2" key="1">
    <citation type="submission" date="2019-09" db="EMBL/GenBank/DDBJ databases">
        <title>Draft genome information of white flower Hibiscus syriacus.</title>
        <authorList>
            <person name="Kim Y.-M."/>
        </authorList>
    </citation>
    <scope>NUCLEOTIDE SEQUENCE [LARGE SCALE GENOMIC DNA]</scope>
    <source>
        <strain evidence="2">YM2019G1</strain>
    </source>
</reference>